<dbReference type="Proteomes" id="UP001526426">
    <property type="component" value="Unassembled WGS sequence"/>
</dbReference>
<name>A0ABT3L315_9CYAN</name>
<sequence length="174" mass="20021">MEISKLSGSELVSEANVTVQDFWAWAYSDILSNRNRSVFAEFLVAVALNLTHQPRIEWDAVDLTYGDKKIEVKSSAYVQSWQQKKLSLIKFDIAKKRGWDSKENVMADQESRSADCYIFCVYEEQDTQKVNILNLDKWSFIVVATEKLNEVFGNQKSVSLNRQSQTLIVHFRAA</sequence>
<comment type="caution">
    <text evidence="1">The sequence shown here is derived from an EMBL/GenBank/DDBJ whole genome shotgun (WGS) entry which is preliminary data.</text>
</comment>
<proteinExistence type="predicted"/>
<reference evidence="1 2" key="1">
    <citation type="submission" date="2021-08" db="EMBL/GenBank/DDBJ databases">
        <title>Draft genome sequence of Spirulina subsalsa with high tolerance to salinity and hype-accumulation of phycocyanin.</title>
        <authorList>
            <person name="Pei H."/>
            <person name="Jiang L."/>
        </authorList>
    </citation>
    <scope>NUCLEOTIDE SEQUENCE [LARGE SCALE GENOMIC DNA]</scope>
    <source>
        <strain evidence="1 2">FACHB-351</strain>
    </source>
</reference>
<keyword evidence="2" id="KW-1185">Reference proteome</keyword>
<dbReference type="EMBL" id="JAIHOM010000023">
    <property type="protein sequence ID" value="MCW6035900.1"/>
    <property type="molecule type" value="Genomic_DNA"/>
</dbReference>
<evidence type="ECO:0000313" key="2">
    <source>
        <dbReference type="Proteomes" id="UP001526426"/>
    </source>
</evidence>
<gene>
    <name evidence="1" type="ORF">K4A83_06390</name>
</gene>
<dbReference type="RefSeq" id="WP_265263621.1">
    <property type="nucleotide sequence ID" value="NZ_JAIHOM010000023.1"/>
</dbReference>
<accession>A0ABT3L315</accession>
<evidence type="ECO:0000313" key="1">
    <source>
        <dbReference type="EMBL" id="MCW6035900.1"/>
    </source>
</evidence>
<evidence type="ECO:0008006" key="3">
    <source>
        <dbReference type="Google" id="ProtNLM"/>
    </source>
</evidence>
<protein>
    <recommendedName>
        <fullName evidence="3">Restriction endonuclease</fullName>
    </recommendedName>
</protein>
<organism evidence="1 2">
    <name type="scientific">Spirulina subsalsa FACHB-351</name>
    <dbReference type="NCBI Taxonomy" id="234711"/>
    <lineage>
        <taxon>Bacteria</taxon>
        <taxon>Bacillati</taxon>
        <taxon>Cyanobacteriota</taxon>
        <taxon>Cyanophyceae</taxon>
        <taxon>Spirulinales</taxon>
        <taxon>Spirulinaceae</taxon>
        <taxon>Spirulina</taxon>
    </lineage>
</organism>